<dbReference type="SMART" id="SM00382">
    <property type="entry name" value="AAA"/>
    <property type="match status" value="1"/>
</dbReference>
<dbReference type="Gene3D" id="3.40.50.300">
    <property type="entry name" value="P-loop containing nucleotide triphosphate hydrolases"/>
    <property type="match status" value="1"/>
</dbReference>
<dbReference type="PROSITE" id="PS00211">
    <property type="entry name" value="ABC_TRANSPORTER_1"/>
    <property type="match status" value="1"/>
</dbReference>
<dbReference type="RefSeq" id="WP_071481938.1">
    <property type="nucleotide sequence ID" value="NZ_CP024899.1"/>
</dbReference>
<evidence type="ECO:0000256" key="1">
    <source>
        <dbReference type="ARBA" id="ARBA00022448"/>
    </source>
</evidence>
<name>A0A2K8K5E4_9RHOB</name>
<organism evidence="9 10">
    <name type="scientific">Roseinatronobacter bogoriensis subsp. barguzinensis</name>
    <dbReference type="NCBI Taxonomy" id="441209"/>
    <lineage>
        <taxon>Bacteria</taxon>
        <taxon>Pseudomonadati</taxon>
        <taxon>Pseudomonadota</taxon>
        <taxon>Alphaproteobacteria</taxon>
        <taxon>Rhodobacterales</taxon>
        <taxon>Paracoccaceae</taxon>
        <taxon>Roseinatronobacter</taxon>
    </lineage>
</organism>
<keyword evidence="10" id="KW-1185">Reference proteome</keyword>
<evidence type="ECO:0000256" key="7">
    <source>
        <dbReference type="ARBA" id="ARBA00023136"/>
    </source>
</evidence>
<dbReference type="PANTHER" id="PTHR42781:SF1">
    <property type="entry name" value="THIAMINE IMPORT ATP-BINDING PROTEIN THIQ"/>
    <property type="match status" value="1"/>
</dbReference>
<keyword evidence="6" id="KW-1278">Translocase</keyword>
<dbReference type="InterPro" id="IPR050093">
    <property type="entry name" value="ABC_SmlMolc_Importer"/>
</dbReference>
<proteinExistence type="predicted"/>
<evidence type="ECO:0000313" key="9">
    <source>
        <dbReference type="EMBL" id="ATX64681.1"/>
    </source>
</evidence>
<reference evidence="9 10" key="1">
    <citation type="submission" date="2017-11" db="EMBL/GenBank/DDBJ databases">
        <title>Revised Sequence and Annotation of the Rhodobaca barguzinensis strain alga05 Genome.</title>
        <authorList>
            <person name="Kopejtka K."/>
            <person name="Tomasch J.M."/>
            <person name="Bunk B."/>
            <person name="Koblizek M."/>
        </authorList>
    </citation>
    <scope>NUCLEOTIDE SEQUENCE [LARGE SCALE GENOMIC DNA]</scope>
    <source>
        <strain evidence="10">alga05</strain>
    </source>
</reference>
<keyword evidence="4" id="KW-0547">Nucleotide-binding</keyword>
<dbReference type="InterPro" id="IPR003593">
    <property type="entry name" value="AAA+_ATPase"/>
</dbReference>
<dbReference type="EMBL" id="CP024899">
    <property type="protein sequence ID" value="ATX64681.1"/>
    <property type="molecule type" value="Genomic_DNA"/>
</dbReference>
<dbReference type="GO" id="GO:0005524">
    <property type="term" value="F:ATP binding"/>
    <property type="evidence" value="ECO:0007669"/>
    <property type="project" value="UniProtKB-KW"/>
</dbReference>
<feature type="domain" description="ABC transporter" evidence="8">
    <location>
        <begin position="2"/>
        <end position="230"/>
    </location>
</feature>
<dbReference type="GO" id="GO:0016887">
    <property type="term" value="F:ATP hydrolysis activity"/>
    <property type="evidence" value="ECO:0007669"/>
    <property type="project" value="InterPro"/>
</dbReference>
<keyword evidence="7" id="KW-0472">Membrane</keyword>
<dbReference type="STRING" id="441209.GCA_001870665_00922"/>
<dbReference type="KEGG" id="rbg:BG454_01570"/>
<dbReference type="SUPFAM" id="SSF52540">
    <property type="entry name" value="P-loop containing nucleoside triphosphate hydrolases"/>
    <property type="match status" value="1"/>
</dbReference>
<dbReference type="InterPro" id="IPR003439">
    <property type="entry name" value="ABC_transporter-like_ATP-bd"/>
</dbReference>
<gene>
    <name evidence="9" type="ORF">BG454_01570</name>
</gene>
<accession>A0A2K8K5E4</accession>
<dbReference type="PROSITE" id="PS50893">
    <property type="entry name" value="ABC_TRANSPORTER_2"/>
    <property type="match status" value="1"/>
</dbReference>
<keyword evidence="2" id="KW-1003">Cell membrane</keyword>
<evidence type="ECO:0000256" key="2">
    <source>
        <dbReference type="ARBA" id="ARBA00022475"/>
    </source>
</evidence>
<evidence type="ECO:0000259" key="8">
    <source>
        <dbReference type="PROSITE" id="PS50893"/>
    </source>
</evidence>
<keyword evidence="5 9" id="KW-0067">ATP-binding</keyword>
<dbReference type="InterPro" id="IPR027417">
    <property type="entry name" value="P-loop_NTPase"/>
</dbReference>
<protein>
    <submittedName>
        <fullName evidence="9">Thiamine ABC transporter ATP-binding protein</fullName>
    </submittedName>
</protein>
<dbReference type="Pfam" id="PF00005">
    <property type="entry name" value="ABC_tran"/>
    <property type="match status" value="1"/>
</dbReference>
<evidence type="ECO:0000313" key="10">
    <source>
        <dbReference type="Proteomes" id="UP000228948"/>
    </source>
</evidence>
<dbReference type="OrthoDB" id="9802264at2"/>
<dbReference type="AlphaFoldDB" id="A0A2K8K5E4"/>
<evidence type="ECO:0000256" key="4">
    <source>
        <dbReference type="ARBA" id="ARBA00022741"/>
    </source>
</evidence>
<dbReference type="Proteomes" id="UP000228948">
    <property type="component" value="Chromosome"/>
</dbReference>
<sequence length="240" mass="25233">MLTLDAVTIRQDDFLLCAALQITAGARVAVIGPSGAGKSTLLGAIAGFVPLAEGRIIWANADISGQSPALRPISVLFQDNNLFPHLSAFDNVALGLRPSLRLTKTERAQVMAALDRVGLSGYEARRPAQLSGGQQSRVALARVVLQRKPLVLLDEPFSALGPALKAEMLQLVADICSETGATLLMVTHDISDARAIADQTILVADGVAEGPFETAHLLDNPPASLRAYIGASLSGPPDRR</sequence>
<dbReference type="PANTHER" id="PTHR42781">
    <property type="entry name" value="SPERMIDINE/PUTRESCINE IMPORT ATP-BINDING PROTEIN POTA"/>
    <property type="match status" value="1"/>
</dbReference>
<evidence type="ECO:0000256" key="3">
    <source>
        <dbReference type="ARBA" id="ARBA00022519"/>
    </source>
</evidence>
<dbReference type="InterPro" id="IPR017871">
    <property type="entry name" value="ABC_transporter-like_CS"/>
</dbReference>
<evidence type="ECO:0000256" key="5">
    <source>
        <dbReference type="ARBA" id="ARBA00022840"/>
    </source>
</evidence>
<evidence type="ECO:0000256" key="6">
    <source>
        <dbReference type="ARBA" id="ARBA00022967"/>
    </source>
</evidence>
<keyword evidence="3" id="KW-0997">Cell inner membrane</keyword>
<keyword evidence="1" id="KW-0813">Transport</keyword>